<accession>A0A7J6HI80</accession>
<keyword evidence="6" id="KW-1185">Reference proteome</keyword>
<evidence type="ECO:0000313" key="5">
    <source>
        <dbReference type="Proteomes" id="UP000525078"/>
    </source>
</evidence>
<dbReference type="Pfam" id="PF05623">
    <property type="entry name" value="DUF789"/>
    <property type="match status" value="1"/>
</dbReference>
<keyword evidence="2" id="KW-1133">Transmembrane helix</keyword>
<name>A0A7J6HI80_CANSA</name>
<feature type="compositionally biased region" description="Polar residues" evidence="1">
    <location>
        <begin position="591"/>
        <end position="600"/>
    </location>
</feature>
<evidence type="ECO:0000256" key="2">
    <source>
        <dbReference type="SAM" id="Phobius"/>
    </source>
</evidence>
<dbReference type="PANTHER" id="PTHR32010">
    <property type="entry name" value="PHOTOSYSTEM II STABILITY/ASSEMBLY FACTOR HCF136, CHLOROPLASTIC"/>
    <property type="match status" value="1"/>
</dbReference>
<dbReference type="EMBL" id="JAATIP010000009">
    <property type="protein sequence ID" value="KAF4394681.1"/>
    <property type="molecule type" value="Genomic_DNA"/>
</dbReference>
<proteinExistence type="predicted"/>
<keyword evidence="2" id="KW-0812">Transmembrane</keyword>
<feature type="compositionally biased region" description="Polar residues" evidence="1">
    <location>
        <begin position="558"/>
        <end position="577"/>
    </location>
</feature>
<reference evidence="5 6" key="1">
    <citation type="journal article" date="2020" name="bioRxiv">
        <title>Sequence and annotation of 42 cannabis genomes reveals extensive copy number variation in cannabinoid synthesis and pathogen resistance genes.</title>
        <authorList>
            <person name="Mckernan K.J."/>
            <person name="Helbert Y."/>
            <person name="Kane L.T."/>
            <person name="Ebling H."/>
            <person name="Zhang L."/>
            <person name="Liu B."/>
            <person name="Eaton Z."/>
            <person name="Mclaughlin S."/>
            <person name="Kingan S."/>
            <person name="Baybayan P."/>
            <person name="Concepcion G."/>
            <person name="Jordan M."/>
            <person name="Riva A."/>
            <person name="Barbazuk W."/>
            <person name="Harkins T."/>
        </authorList>
    </citation>
    <scope>NUCLEOTIDE SEQUENCE [LARGE SCALE GENOMIC DNA]</scope>
    <source>
        <strain evidence="5 6">cv. Jamaican Lion 4</strain>
        <strain evidence="4">Father</strain>
        <strain evidence="3">Mother</strain>
        <tissue evidence="3">Leaf</tissue>
    </source>
</reference>
<keyword evidence="2" id="KW-0472">Membrane</keyword>
<evidence type="ECO:0000256" key="1">
    <source>
        <dbReference type="SAM" id="MobiDB-lite"/>
    </source>
</evidence>
<feature type="region of interest" description="Disordered" evidence="1">
    <location>
        <begin position="660"/>
        <end position="702"/>
    </location>
</feature>
<protein>
    <submittedName>
        <fullName evidence="3">Uncharacterized protein</fullName>
    </submittedName>
</protein>
<evidence type="ECO:0000313" key="6">
    <source>
        <dbReference type="Proteomes" id="UP000583929"/>
    </source>
</evidence>
<dbReference type="PANTHER" id="PTHR32010:SF18">
    <property type="entry name" value="DUF789 FAMILY PROTEIN"/>
    <property type="match status" value="1"/>
</dbReference>
<evidence type="ECO:0000313" key="3">
    <source>
        <dbReference type="EMBL" id="KAF4394681.1"/>
    </source>
</evidence>
<evidence type="ECO:0000313" key="4">
    <source>
        <dbReference type="EMBL" id="KAF4402922.1"/>
    </source>
</evidence>
<gene>
    <name evidence="3" type="ORF">F8388_015587</name>
    <name evidence="4" type="ORF">G4B88_010374</name>
</gene>
<feature type="region of interest" description="Disordered" evidence="1">
    <location>
        <begin position="502"/>
        <end position="537"/>
    </location>
</feature>
<feature type="compositionally biased region" description="Basic and acidic residues" evidence="1">
    <location>
        <begin position="521"/>
        <end position="532"/>
    </location>
</feature>
<comment type="caution">
    <text evidence="3">The sequence shown here is derived from an EMBL/GenBank/DDBJ whole genome shotgun (WGS) entry which is preliminary data.</text>
</comment>
<organism evidence="3 5">
    <name type="scientific">Cannabis sativa</name>
    <name type="common">Hemp</name>
    <name type="synonym">Marijuana</name>
    <dbReference type="NCBI Taxonomy" id="3483"/>
    <lineage>
        <taxon>Eukaryota</taxon>
        <taxon>Viridiplantae</taxon>
        <taxon>Streptophyta</taxon>
        <taxon>Embryophyta</taxon>
        <taxon>Tracheophyta</taxon>
        <taxon>Spermatophyta</taxon>
        <taxon>Magnoliopsida</taxon>
        <taxon>eudicotyledons</taxon>
        <taxon>Gunneridae</taxon>
        <taxon>Pentapetalae</taxon>
        <taxon>rosids</taxon>
        <taxon>fabids</taxon>
        <taxon>Rosales</taxon>
        <taxon>Cannabaceae</taxon>
        <taxon>Cannabis</taxon>
    </lineage>
</organism>
<sequence>MQVHSIVLQFWIERKPFLWALFALGFLHFCTFSFLLSVSPHKKHLKGGFVQDQARDIQGFVCLVNNHNFHIPRKIEDLCEKSDPDRIVCLISGIPNGLYWSVAHEKMYQDLPRINNDTVGILDGGNDPLQMKLKKQTNVKSSSEVHGVSSLIWSNSDNSPYAQNKAFGDLSVATKLLCKLSFVLHGSEVFKVPCLAFMVFLPRERVPFYDLCCFACFDYAIALYSVFSLFTLEANGHRRIFALPLHCPEQSNCFGSGSLVSMDCLHLVCPRPINSVQADQQVTKGSVHAGTYSGNSRARKTILGSTMQCQSQKKVISNKTKWNELPQRFSQKSLTCTESSCLISNNSVIKSSNMVSSDVDTVTKKNSRKKSRKKGKRGKKLLRNTGSKEPDILPEECPKVSLTSGTCHDNNMPALSSTSLDASLQEGRVKTCTSYPNGVDTLEEAIPAFHKNSETCSGGGFKKQIQSSKDSVLSVDDVSQICSYNALHPRYCADKSDSLLMDPASTSSNSDDGMKLYHGQKQPEKEHCRTDFSESPASDFQKEYSSCRNLLKNILDSSNHTNKSQTTHGSQDRNGSQVHVVIPGKKKKQNKSAPRISSVSKFGVAGKLRGGRTGKENSHSVWQKVQRNGNGDSVDDLKKLPVFSQYDGTLEASLCKKNCDSSEDNKQLKDTRSWRSKTSAGLNHERMSSSRKGSHADRAKPDRCAKFTVPRKEKEMACISSNVSDQKITSSVSRSPTQTSCPKSVLQPNGAKHITPESVTFVQACPNVIGGLDNMSNANSCTKSKTIEDLNHSLPKSRNSNDQSKLVQVQSSFGNSAEQGQRNVLADDSLPTHTSGSVMQKWLPIGLKDCGLTTSGDGSSLEHSDDPAAEIQTTENTVQDKVNCDSENPVPKAGVVCMAQSSEGFSDFSPDDECRTPNAKDQDTSMLEEKKDRPIAAHTLDMESGGLNAFKPVQDKVAEAVDDAYRAQKASEAVELTAGHPVAEFERVLKYSCPVISCPPHLSCHSCSRDQLCGVSFCLHEMRNISLGGLWKWYEKHGNYGLEIKANDYGNSRSLGANGSFCAYFVPYLSAVQLFRNDVENLDTSSTKSCSEVVDLCKFNDTSEGSSNLDHLPIFSVLFPQPRKEFESFSHQESSSESSSASAKDVFCLQLEERKLQSDPELLFEYFESEQPQKRQPLYEKINELIRGDGPVQYQGYGDPTTLKSVKLNDLHPRSWYAVAWYPIYRIPEGNLRASFLTFHSLGHLVHRPGVQPHIVAPVVGLQTYNAQSECWFRMNPSLLNPKEGAPDLDPSGILKERLRTLEETASLMARAVVKKDNLTSVNRHPDYEFFCSRNRC</sequence>
<dbReference type="Proteomes" id="UP000583929">
    <property type="component" value="Unassembled WGS sequence"/>
</dbReference>
<dbReference type="Proteomes" id="UP000525078">
    <property type="component" value="Unassembled WGS sequence"/>
</dbReference>
<feature type="compositionally biased region" description="Basic and acidic residues" evidence="1">
    <location>
        <begin position="660"/>
        <end position="673"/>
    </location>
</feature>
<feature type="region of interest" description="Disordered" evidence="1">
    <location>
        <begin position="558"/>
        <end position="621"/>
    </location>
</feature>
<dbReference type="InterPro" id="IPR008507">
    <property type="entry name" value="DUF789"/>
</dbReference>
<feature type="compositionally biased region" description="Basic and acidic residues" evidence="1">
    <location>
        <begin position="683"/>
        <end position="702"/>
    </location>
</feature>
<feature type="region of interest" description="Disordered" evidence="1">
    <location>
        <begin position="355"/>
        <end position="392"/>
    </location>
</feature>
<feature type="compositionally biased region" description="Basic residues" evidence="1">
    <location>
        <begin position="365"/>
        <end position="382"/>
    </location>
</feature>
<feature type="transmembrane region" description="Helical" evidence="2">
    <location>
        <begin position="17"/>
        <end position="36"/>
    </location>
</feature>
<dbReference type="EMBL" id="JAATIQ010000006">
    <property type="protein sequence ID" value="KAF4402922.1"/>
    <property type="molecule type" value="Genomic_DNA"/>
</dbReference>